<reference evidence="2 3" key="1">
    <citation type="submission" date="2012-05" db="EMBL/GenBank/DDBJ databases">
        <authorList>
            <person name="Weinstock G."/>
            <person name="Sodergren E."/>
            <person name="Lobos E.A."/>
            <person name="Fulton L."/>
            <person name="Fulton R."/>
            <person name="Courtney L."/>
            <person name="Fronick C."/>
            <person name="O'Laughlin M."/>
            <person name="Godfrey J."/>
            <person name="Wilson R.M."/>
            <person name="Miner T."/>
            <person name="Farmer C."/>
            <person name="Delehaunty K."/>
            <person name="Cordes M."/>
            <person name="Minx P."/>
            <person name="Tomlinson C."/>
            <person name="Chen J."/>
            <person name="Wollam A."/>
            <person name="Pepin K.H."/>
            <person name="Bhonagiri V."/>
            <person name="Zhang X."/>
            <person name="Suruliraj S."/>
            <person name="Warren W."/>
            <person name="Mitreva M."/>
            <person name="Mardis E.R."/>
            <person name="Wilson R.K."/>
        </authorList>
    </citation>
    <scope>NUCLEOTIDE SEQUENCE [LARGE SCALE GENOMIC DNA]</scope>
    <source>
        <strain evidence="2 3">DSM 1785</strain>
    </source>
</reference>
<dbReference type="HOGENOM" id="CLU_089574_13_2_9"/>
<dbReference type="Gene3D" id="3.40.250.10">
    <property type="entry name" value="Rhodanese-like domain"/>
    <property type="match status" value="1"/>
</dbReference>
<evidence type="ECO:0000313" key="2">
    <source>
        <dbReference type="EMBL" id="EKY27414.1"/>
    </source>
</evidence>
<dbReference type="AlphaFoldDB" id="L1QHC7"/>
<proteinExistence type="predicted"/>
<dbReference type="PANTHER" id="PTHR43031">
    <property type="entry name" value="FAD-DEPENDENT OXIDOREDUCTASE"/>
    <property type="match status" value="1"/>
</dbReference>
<accession>L1QHC7</accession>
<sequence length="113" mass="13046">MKIEERGRMMNSYKSINSEQAKKLIKENKELLIIDVRRFSEYKTGKIHNAINIPVEELEWEIEDLKEHQDDPILVYCKAGHKSALACEMLSEEGFSNLYNLGQGILGFDGELE</sequence>
<dbReference type="InterPro" id="IPR001763">
    <property type="entry name" value="Rhodanese-like_dom"/>
</dbReference>
<feature type="domain" description="Rhodanese" evidence="1">
    <location>
        <begin position="27"/>
        <end position="113"/>
    </location>
</feature>
<dbReference type="Proteomes" id="UP000010420">
    <property type="component" value="Unassembled WGS sequence"/>
</dbReference>
<keyword evidence="3" id="KW-1185">Reference proteome</keyword>
<organism evidence="2 3">
    <name type="scientific">Clostridium celatum DSM 1785</name>
    <dbReference type="NCBI Taxonomy" id="545697"/>
    <lineage>
        <taxon>Bacteria</taxon>
        <taxon>Bacillati</taxon>
        <taxon>Bacillota</taxon>
        <taxon>Clostridia</taxon>
        <taxon>Eubacteriales</taxon>
        <taxon>Clostridiaceae</taxon>
        <taxon>Clostridium</taxon>
    </lineage>
</organism>
<gene>
    <name evidence="2" type="ORF">HMPREF0216_01447</name>
</gene>
<dbReference type="InterPro" id="IPR050229">
    <property type="entry name" value="GlpE_sulfurtransferase"/>
</dbReference>
<dbReference type="SUPFAM" id="SSF52821">
    <property type="entry name" value="Rhodanese/Cell cycle control phosphatase"/>
    <property type="match status" value="1"/>
</dbReference>
<evidence type="ECO:0000313" key="3">
    <source>
        <dbReference type="Proteomes" id="UP000010420"/>
    </source>
</evidence>
<dbReference type="EMBL" id="AMEZ01000036">
    <property type="protein sequence ID" value="EKY27414.1"/>
    <property type="molecule type" value="Genomic_DNA"/>
</dbReference>
<dbReference type="STRING" id="545697.HMPREF0216_01447"/>
<dbReference type="PANTHER" id="PTHR43031:SF18">
    <property type="entry name" value="RHODANESE-RELATED SULFURTRANSFERASES"/>
    <property type="match status" value="1"/>
</dbReference>
<dbReference type="PATRIC" id="fig|545697.3.peg.1426"/>
<protein>
    <submittedName>
        <fullName evidence="2">Rhodanese-like protein</fullName>
    </submittedName>
</protein>
<evidence type="ECO:0000259" key="1">
    <source>
        <dbReference type="PROSITE" id="PS50206"/>
    </source>
</evidence>
<name>L1QHC7_9CLOT</name>
<comment type="caution">
    <text evidence="2">The sequence shown here is derived from an EMBL/GenBank/DDBJ whole genome shotgun (WGS) entry which is preliminary data.</text>
</comment>
<dbReference type="PROSITE" id="PS50206">
    <property type="entry name" value="RHODANESE_3"/>
    <property type="match status" value="1"/>
</dbReference>
<dbReference type="SMART" id="SM00450">
    <property type="entry name" value="RHOD"/>
    <property type="match status" value="1"/>
</dbReference>
<dbReference type="Pfam" id="PF00581">
    <property type="entry name" value="Rhodanese"/>
    <property type="match status" value="1"/>
</dbReference>
<dbReference type="CDD" id="cd00158">
    <property type="entry name" value="RHOD"/>
    <property type="match status" value="1"/>
</dbReference>
<dbReference type="InterPro" id="IPR036873">
    <property type="entry name" value="Rhodanese-like_dom_sf"/>
</dbReference>
<dbReference type="eggNOG" id="COG0607">
    <property type="taxonomic scope" value="Bacteria"/>
</dbReference>